<accession>A0A3S5CPS5</accession>
<organism evidence="2 3">
    <name type="scientific">Protopolystoma xenopodis</name>
    <dbReference type="NCBI Taxonomy" id="117903"/>
    <lineage>
        <taxon>Eukaryota</taxon>
        <taxon>Metazoa</taxon>
        <taxon>Spiralia</taxon>
        <taxon>Lophotrochozoa</taxon>
        <taxon>Platyhelminthes</taxon>
        <taxon>Monogenea</taxon>
        <taxon>Polyopisthocotylea</taxon>
        <taxon>Polystomatidea</taxon>
        <taxon>Polystomatidae</taxon>
        <taxon>Protopolystoma</taxon>
    </lineage>
</organism>
<feature type="compositionally biased region" description="Polar residues" evidence="1">
    <location>
        <begin position="96"/>
        <end position="114"/>
    </location>
</feature>
<evidence type="ECO:0000256" key="1">
    <source>
        <dbReference type="SAM" id="MobiDB-lite"/>
    </source>
</evidence>
<gene>
    <name evidence="2" type="ORF">PXEA_LOCUS31683</name>
</gene>
<protein>
    <submittedName>
        <fullName evidence="2">Uncharacterized protein</fullName>
    </submittedName>
</protein>
<reference evidence="2" key="1">
    <citation type="submission" date="2018-11" db="EMBL/GenBank/DDBJ databases">
        <authorList>
            <consortium name="Pathogen Informatics"/>
        </authorList>
    </citation>
    <scope>NUCLEOTIDE SEQUENCE</scope>
</reference>
<dbReference type="EMBL" id="CAAALY010257323">
    <property type="protein sequence ID" value="VEL38243.1"/>
    <property type="molecule type" value="Genomic_DNA"/>
</dbReference>
<sequence>MLSLTNERLSAHSYRPTGERKSIYPHLVVCSAASTTSAAAISSSRFSQSSNSRDRATFSPTRTAASVAAAIVAAAAFPDCRSGEGFSTGRYRPSGSPVTSSWTGQLSGNSQDTPIQSRILIPPASCPGTSTQLHPVSSVSRPTLVTETATMNLASHKAPSTSAYGQSSVGLLCPTSRANKAIDDMGG</sequence>
<proteinExistence type="predicted"/>
<evidence type="ECO:0000313" key="3">
    <source>
        <dbReference type="Proteomes" id="UP000784294"/>
    </source>
</evidence>
<dbReference type="AlphaFoldDB" id="A0A3S5CPS5"/>
<keyword evidence="3" id="KW-1185">Reference proteome</keyword>
<feature type="region of interest" description="Disordered" evidence="1">
    <location>
        <begin position="86"/>
        <end position="114"/>
    </location>
</feature>
<evidence type="ECO:0000313" key="2">
    <source>
        <dbReference type="EMBL" id="VEL38243.1"/>
    </source>
</evidence>
<comment type="caution">
    <text evidence="2">The sequence shown here is derived from an EMBL/GenBank/DDBJ whole genome shotgun (WGS) entry which is preliminary data.</text>
</comment>
<dbReference type="Proteomes" id="UP000784294">
    <property type="component" value="Unassembled WGS sequence"/>
</dbReference>
<name>A0A3S5CPS5_9PLAT</name>